<dbReference type="GO" id="GO:0032259">
    <property type="term" value="P:methylation"/>
    <property type="evidence" value="ECO:0007669"/>
    <property type="project" value="UniProtKB-KW"/>
</dbReference>
<organism evidence="2 3">
    <name type="scientific">Candidatus Woesebacteria bacterium GW2011_GWB1_38_5b</name>
    <dbReference type="NCBI Taxonomy" id="1618569"/>
    <lineage>
        <taxon>Bacteria</taxon>
        <taxon>Candidatus Woeseibacteriota</taxon>
    </lineage>
</organism>
<dbReference type="Pfam" id="PF13489">
    <property type="entry name" value="Methyltransf_23"/>
    <property type="match status" value="1"/>
</dbReference>
<dbReference type="PATRIC" id="fig|1618569.3.peg.199"/>
<dbReference type="AlphaFoldDB" id="A0A0G0K7T1"/>
<dbReference type="SUPFAM" id="SSF53335">
    <property type="entry name" value="S-adenosyl-L-methionine-dependent methyltransferases"/>
    <property type="match status" value="1"/>
</dbReference>
<dbReference type="PANTHER" id="PTHR43861:SF3">
    <property type="entry name" value="PUTATIVE (AFU_ORTHOLOGUE AFUA_2G14390)-RELATED"/>
    <property type="match status" value="1"/>
</dbReference>
<evidence type="ECO:0000313" key="2">
    <source>
        <dbReference type="EMBL" id="KKQ75713.1"/>
    </source>
</evidence>
<dbReference type="EMBL" id="LBUZ01000006">
    <property type="protein sequence ID" value="KKQ75713.1"/>
    <property type="molecule type" value="Genomic_DNA"/>
</dbReference>
<keyword evidence="2" id="KW-0489">Methyltransferase</keyword>
<keyword evidence="1 2" id="KW-0808">Transferase</keyword>
<dbReference type="Proteomes" id="UP000034181">
    <property type="component" value="Unassembled WGS sequence"/>
</dbReference>
<protein>
    <submittedName>
        <fullName evidence="2">Methyltransferase type 11</fullName>
    </submittedName>
</protein>
<evidence type="ECO:0000313" key="3">
    <source>
        <dbReference type="Proteomes" id="UP000034181"/>
    </source>
</evidence>
<sequence>MSNVKSLINKQEYFHDPKYISSDGSKIRKKIVKDAVGGIIDSLGQKMSKKLQNAVVLDVGSGTGEYTLEMAKYVKKITGVEPYEYAYLKSLKKLQKSKLKHKISFRKVLVEDLPGRDKFDLIISLTSFEHTPEPEKSYSRIFDLMKPGALMYLTAPNKLWPLEPHYKLPFLSYLPLPLANGYVKVCSKGKDYIDSAYSKSYLGMRSFFDKFDCNYEFILPNPRSSYIGCGNSSKIYNLTKYLGINLIRRFPVLWTFSKGFIMVITKK</sequence>
<comment type="caution">
    <text evidence="2">The sequence shown here is derived from an EMBL/GenBank/DDBJ whole genome shotgun (WGS) entry which is preliminary data.</text>
</comment>
<accession>A0A0G0K7T1</accession>
<dbReference type="Gene3D" id="3.40.50.150">
    <property type="entry name" value="Vaccinia Virus protein VP39"/>
    <property type="match status" value="1"/>
</dbReference>
<gene>
    <name evidence="2" type="ORF">US96_C0006G0025</name>
</gene>
<proteinExistence type="predicted"/>
<name>A0A0G0K7T1_9BACT</name>
<dbReference type="GO" id="GO:0008168">
    <property type="term" value="F:methyltransferase activity"/>
    <property type="evidence" value="ECO:0007669"/>
    <property type="project" value="UniProtKB-KW"/>
</dbReference>
<reference evidence="2 3" key="1">
    <citation type="journal article" date="2015" name="Nature">
        <title>rRNA introns, odd ribosomes, and small enigmatic genomes across a large radiation of phyla.</title>
        <authorList>
            <person name="Brown C.T."/>
            <person name="Hug L.A."/>
            <person name="Thomas B.C."/>
            <person name="Sharon I."/>
            <person name="Castelle C.J."/>
            <person name="Singh A."/>
            <person name="Wilkins M.J."/>
            <person name="Williams K.H."/>
            <person name="Banfield J.F."/>
        </authorList>
    </citation>
    <scope>NUCLEOTIDE SEQUENCE [LARGE SCALE GENOMIC DNA]</scope>
</reference>
<evidence type="ECO:0000256" key="1">
    <source>
        <dbReference type="ARBA" id="ARBA00022679"/>
    </source>
</evidence>
<dbReference type="PANTHER" id="PTHR43861">
    <property type="entry name" value="TRANS-ACONITATE 2-METHYLTRANSFERASE-RELATED"/>
    <property type="match status" value="1"/>
</dbReference>
<dbReference type="CDD" id="cd02440">
    <property type="entry name" value="AdoMet_MTases"/>
    <property type="match status" value="1"/>
</dbReference>
<dbReference type="InterPro" id="IPR029063">
    <property type="entry name" value="SAM-dependent_MTases_sf"/>
</dbReference>